<dbReference type="Gramene" id="mRNA:HanXRQr2_Chr04g0167281">
    <property type="protein sequence ID" value="CDS:HanXRQr2_Chr04g0167281.1"/>
    <property type="gene ID" value="HanXRQr2_Chr04g0167281"/>
</dbReference>
<name>A0A9K3J876_HELAN</name>
<evidence type="ECO:0000313" key="2">
    <source>
        <dbReference type="Proteomes" id="UP000215914"/>
    </source>
</evidence>
<keyword evidence="2" id="KW-1185">Reference proteome</keyword>
<proteinExistence type="predicted"/>
<organism evidence="1 2">
    <name type="scientific">Helianthus annuus</name>
    <name type="common">Common sunflower</name>
    <dbReference type="NCBI Taxonomy" id="4232"/>
    <lineage>
        <taxon>Eukaryota</taxon>
        <taxon>Viridiplantae</taxon>
        <taxon>Streptophyta</taxon>
        <taxon>Embryophyta</taxon>
        <taxon>Tracheophyta</taxon>
        <taxon>Spermatophyta</taxon>
        <taxon>Magnoliopsida</taxon>
        <taxon>eudicotyledons</taxon>
        <taxon>Gunneridae</taxon>
        <taxon>Pentapetalae</taxon>
        <taxon>asterids</taxon>
        <taxon>campanulids</taxon>
        <taxon>Asterales</taxon>
        <taxon>Asteraceae</taxon>
        <taxon>Asteroideae</taxon>
        <taxon>Heliantheae alliance</taxon>
        <taxon>Heliantheae</taxon>
        <taxon>Helianthus</taxon>
    </lineage>
</organism>
<gene>
    <name evidence="1" type="ORF">HanXRQr2_Chr04g0167281</name>
</gene>
<sequence>MFFVGVEFSPEAFDISVEFSNRRFNIFNAFVQTCNKVFGHISILSATFTSFIPSTVLVSGSIGCWFS</sequence>
<reference evidence="1" key="1">
    <citation type="journal article" date="2017" name="Nature">
        <title>The sunflower genome provides insights into oil metabolism, flowering and Asterid evolution.</title>
        <authorList>
            <person name="Badouin H."/>
            <person name="Gouzy J."/>
            <person name="Grassa C.J."/>
            <person name="Murat F."/>
            <person name="Staton S.E."/>
            <person name="Cottret L."/>
            <person name="Lelandais-Briere C."/>
            <person name="Owens G.L."/>
            <person name="Carrere S."/>
            <person name="Mayjonade B."/>
            <person name="Legrand L."/>
            <person name="Gill N."/>
            <person name="Kane N.C."/>
            <person name="Bowers J.E."/>
            <person name="Hubner S."/>
            <person name="Bellec A."/>
            <person name="Berard A."/>
            <person name="Berges H."/>
            <person name="Blanchet N."/>
            <person name="Boniface M.C."/>
            <person name="Brunel D."/>
            <person name="Catrice O."/>
            <person name="Chaidir N."/>
            <person name="Claudel C."/>
            <person name="Donnadieu C."/>
            <person name="Faraut T."/>
            <person name="Fievet G."/>
            <person name="Helmstetter N."/>
            <person name="King M."/>
            <person name="Knapp S.J."/>
            <person name="Lai Z."/>
            <person name="Le Paslier M.C."/>
            <person name="Lippi Y."/>
            <person name="Lorenzon L."/>
            <person name="Mandel J.R."/>
            <person name="Marage G."/>
            <person name="Marchand G."/>
            <person name="Marquand E."/>
            <person name="Bret-Mestries E."/>
            <person name="Morien E."/>
            <person name="Nambeesan S."/>
            <person name="Nguyen T."/>
            <person name="Pegot-Espagnet P."/>
            <person name="Pouilly N."/>
            <person name="Raftis F."/>
            <person name="Sallet E."/>
            <person name="Schiex T."/>
            <person name="Thomas J."/>
            <person name="Vandecasteele C."/>
            <person name="Vares D."/>
            <person name="Vear F."/>
            <person name="Vautrin S."/>
            <person name="Crespi M."/>
            <person name="Mangin B."/>
            <person name="Burke J.M."/>
            <person name="Salse J."/>
            <person name="Munos S."/>
            <person name="Vincourt P."/>
            <person name="Rieseberg L.H."/>
            <person name="Langlade N.B."/>
        </authorList>
    </citation>
    <scope>NUCLEOTIDE SEQUENCE</scope>
    <source>
        <tissue evidence="1">Leaves</tissue>
    </source>
</reference>
<dbReference type="Proteomes" id="UP000215914">
    <property type="component" value="Unassembled WGS sequence"/>
</dbReference>
<reference evidence="1" key="2">
    <citation type="submission" date="2020-06" db="EMBL/GenBank/DDBJ databases">
        <title>Helianthus annuus Genome sequencing and assembly Release 2.</title>
        <authorList>
            <person name="Gouzy J."/>
            <person name="Langlade N."/>
            <person name="Munos S."/>
        </authorList>
    </citation>
    <scope>NUCLEOTIDE SEQUENCE</scope>
    <source>
        <tissue evidence="1">Leaves</tissue>
    </source>
</reference>
<accession>A0A9K3J876</accession>
<protein>
    <submittedName>
        <fullName evidence="1">Uncharacterized protein</fullName>
    </submittedName>
</protein>
<dbReference type="AlphaFoldDB" id="A0A9K3J876"/>
<comment type="caution">
    <text evidence="1">The sequence shown here is derived from an EMBL/GenBank/DDBJ whole genome shotgun (WGS) entry which is preliminary data.</text>
</comment>
<dbReference type="EMBL" id="MNCJ02000319">
    <property type="protein sequence ID" value="KAF5810252.1"/>
    <property type="molecule type" value="Genomic_DNA"/>
</dbReference>
<evidence type="ECO:0000313" key="1">
    <source>
        <dbReference type="EMBL" id="KAF5810252.1"/>
    </source>
</evidence>